<dbReference type="AlphaFoldDB" id="A0A3G8ZQI0"/>
<dbReference type="OrthoDB" id="2426596at2"/>
<evidence type="ECO:0000313" key="2">
    <source>
        <dbReference type="EMBL" id="AZI56814.1"/>
    </source>
</evidence>
<keyword evidence="3" id="KW-1185">Reference proteome</keyword>
<dbReference type="RefSeq" id="WP_124797499.1">
    <property type="nucleotide sequence ID" value="NZ_CP034170.1"/>
</dbReference>
<dbReference type="KEGG" id="nak:EH165_00125"/>
<protein>
    <submittedName>
        <fullName evidence="2">Uncharacterized protein</fullName>
    </submittedName>
</protein>
<feature type="region of interest" description="Disordered" evidence="1">
    <location>
        <begin position="93"/>
        <end position="117"/>
    </location>
</feature>
<feature type="compositionally biased region" description="Polar residues" evidence="1">
    <location>
        <begin position="99"/>
        <end position="108"/>
    </location>
</feature>
<proteinExistence type="predicted"/>
<reference evidence="2 3" key="1">
    <citation type="submission" date="2018-11" db="EMBL/GenBank/DDBJ databases">
        <authorList>
            <person name="Da X."/>
        </authorList>
    </citation>
    <scope>NUCLEOTIDE SEQUENCE [LARGE SCALE GENOMIC DNA]</scope>
    <source>
        <strain evidence="2 3">S14-144</strain>
    </source>
</reference>
<dbReference type="Proteomes" id="UP000268084">
    <property type="component" value="Chromosome"/>
</dbReference>
<reference evidence="2 3" key="2">
    <citation type="submission" date="2018-12" db="EMBL/GenBank/DDBJ databases">
        <title>Nakamurella antarcticus sp. nov., isolated from Antarctica South Shetland Islands soil.</title>
        <authorList>
            <person name="Peng F."/>
        </authorList>
    </citation>
    <scope>NUCLEOTIDE SEQUENCE [LARGE SCALE GENOMIC DNA]</scope>
    <source>
        <strain evidence="2 3">S14-144</strain>
    </source>
</reference>
<evidence type="ECO:0000313" key="3">
    <source>
        <dbReference type="Proteomes" id="UP000268084"/>
    </source>
</evidence>
<gene>
    <name evidence="2" type="ORF">EH165_00125</name>
</gene>
<accession>A0A3G8ZQI0</accession>
<sequence length="117" mass="12529">MDFSRSTFSPPSVASTAAPATWAILNLDIFADPWVPKTVGPDFEAYVRIFHPLDDGPAGPRAPGAKLWADVAEIHGRTMHPCANWDHINAVPMDEHGNHSSGDPSTGNLEAATRIGD</sequence>
<organism evidence="2 3">
    <name type="scientific">Nakamurella antarctica</name>
    <dbReference type="NCBI Taxonomy" id="1902245"/>
    <lineage>
        <taxon>Bacteria</taxon>
        <taxon>Bacillati</taxon>
        <taxon>Actinomycetota</taxon>
        <taxon>Actinomycetes</taxon>
        <taxon>Nakamurellales</taxon>
        <taxon>Nakamurellaceae</taxon>
        <taxon>Nakamurella</taxon>
    </lineage>
</organism>
<name>A0A3G8ZQI0_9ACTN</name>
<evidence type="ECO:0000256" key="1">
    <source>
        <dbReference type="SAM" id="MobiDB-lite"/>
    </source>
</evidence>
<dbReference type="EMBL" id="CP034170">
    <property type="protein sequence ID" value="AZI56814.1"/>
    <property type="molecule type" value="Genomic_DNA"/>
</dbReference>